<evidence type="ECO:0000259" key="3">
    <source>
        <dbReference type="PROSITE" id="PS50977"/>
    </source>
</evidence>
<dbReference type="InterPro" id="IPR050624">
    <property type="entry name" value="HTH-type_Tx_Regulator"/>
</dbReference>
<name>A0A086A7R2_9FLAO</name>
<dbReference type="Pfam" id="PF00440">
    <property type="entry name" value="TetR_N"/>
    <property type="match status" value="1"/>
</dbReference>
<dbReference type="STRING" id="445961.IW15_07970"/>
<protein>
    <submittedName>
        <fullName evidence="4">TetR family transcriptional regulator</fullName>
    </submittedName>
</protein>
<evidence type="ECO:0000313" key="5">
    <source>
        <dbReference type="Proteomes" id="UP000028705"/>
    </source>
</evidence>
<dbReference type="Proteomes" id="UP000028705">
    <property type="component" value="Unassembled WGS sequence"/>
</dbReference>
<feature type="domain" description="HTH tetR-type" evidence="3">
    <location>
        <begin position="6"/>
        <end position="66"/>
    </location>
</feature>
<dbReference type="eggNOG" id="COG1309">
    <property type="taxonomic scope" value="Bacteria"/>
</dbReference>
<keyword evidence="1 2" id="KW-0238">DNA-binding</keyword>
<gene>
    <name evidence="4" type="ORF">IW15_07970</name>
</gene>
<reference evidence="4 5" key="1">
    <citation type="submission" date="2014-07" db="EMBL/GenBank/DDBJ databases">
        <title>Genome of Chryseobacterium soli DSM 19298.</title>
        <authorList>
            <person name="Stropko S.J."/>
            <person name="Pipes S.E."/>
            <person name="Newman J."/>
        </authorList>
    </citation>
    <scope>NUCLEOTIDE SEQUENCE [LARGE SCALE GENOMIC DNA]</scope>
    <source>
        <strain evidence="4 5">DSM 19298</strain>
    </source>
</reference>
<proteinExistence type="predicted"/>
<dbReference type="InterPro" id="IPR009057">
    <property type="entry name" value="Homeodomain-like_sf"/>
</dbReference>
<dbReference type="AlphaFoldDB" id="A0A086A7R2"/>
<comment type="caution">
    <text evidence="4">The sequence shown here is derived from an EMBL/GenBank/DDBJ whole genome shotgun (WGS) entry which is preliminary data.</text>
</comment>
<accession>A0A086A7R2</accession>
<dbReference type="OrthoDB" id="6430772at2"/>
<evidence type="ECO:0000256" key="2">
    <source>
        <dbReference type="PROSITE-ProRule" id="PRU00335"/>
    </source>
</evidence>
<dbReference type="PANTHER" id="PTHR43479:SF11">
    <property type="entry name" value="ACREF_ENVCD OPERON REPRESSOR-RELATED"/>
    <property type="match status" value="1"/>
</dbReference>
<dbReference type="EMBL" id="JPRH01000003">
    <property type="protein sequence ID" value="KFF12726.1"/>
    <property type="molecule type" value="Genomic_DNA"/>
</dbReference>
<dbReference type="PANTHER" id="PTHR43479">
    <property type="entry name" value="ACREF/ENVCD OPERON REPRESSOR-RELATED"/>
    <property type="match status" value="1"/>
</dbReference>
<feature type="DNA-binding region" description="H-T-H motif" evidence="2">
    <location>
        <begin position="29"/>
        <end position="48"/>
    </location>
</feature>
<dbReference type="InterPro" id="IPR001647">
    <property type="entry name" value="HTH_TetR"/>
</dbReference>
<dbReference type="RefSeq" id="WP_034710416.1">
    <property type="nucleotide sequence ID" value="NZ_JPRH01000003.1"/>
</dbReference>
<evidence type="ECO:0000313" key="4">
    <source>
        <dbReference type="EMBL" id="KFF12726.1"/>
    </source>
</evidence>
<dbReference type="PROSITE" id="PS50977">
    <property type="entry name" value="HTH_TETR_2"/>
    <property type="match status" value="1"/>
</dbReference>
<dbReference type="GO" id="GO:0003677">
    <property type="term" value="F:DNA binding"/>
    <property type="evidence" value="ECO:0007669"/>
    <property type="project" value="UniProtKB-UniRule"/>
</dbReference>
<organism evidence="4 5">
    <name type="scientific">Chryseobacterium soli</name>
    <dbReference type="NCBI Taxonomy" id="445961"/>
    <lineage>
        <taxon>Bacteria</taxon>
        <taxon>Pseudomonadati</taxon>
        <taxon>Bacteroidota</taxon>
        <taxon>Flavobacteriia</taxon>
        <taxon>Flavobacteriales</taxon>
        <taxon>Weeksellaceae</taxon>
        <taxon>Chryseobacterium group</taxon>
        <taxon>Chryseobacterium</taxon>
    </lineage>
</organism>
<dbReference type="Gene3D" id="1.10.357.10">
    <property type="entry name" value="Tetracycline Repressor, domain 2"/>
    <property type="match status" value="1"/>
</dbReference>
<keyword evidence="5" id="KW-1185">Reference proteome</keyword>
<evidence type="ECO:0000256" key="1">
    <source>
        <dbReference type="ARBA" id="ARBA00023125"/>
    </source>
</evidence>
<sequence>MRNRDLNKENSIKQKAIEIIVKEGLNGFTINKLAKACNISVGTPYVYYKDKDDLIVKLVIEEGNKMETEINKGFDPDSSLEEGLRVQWKNRYNYALKNPLLLPFFEQINNSHYSHQFAEMFNEKPGMFMSEFKNNLLRFISNTVQRGEIAEVPFEIYWSIAFSPLYTLLRFHQQGKSISGLPFVLTDEMVWTTFSKVCKALKE</sequence>
<dbReference type="SUPFAM" id="SSF46689">
    <property type="entry name" value="Homeodomain-like"/>
    <property type="match status" value="1"/>
</dbReference>